<evidence type="ECO:0000313" key="2">
    <source>
        <dbReference type="EMBL" id="PNG24935.1"/>
    </source>
</evidence>
<evidence type="ECO:0000256" key="1">
    <source>
        <dbReference type="SAM" id="SignalP"/>
    </source>
</evidence>
<organism evidence="2 3">
    <name type="scientific">Methylocella silvestris</name>
    <dbReference type="NCBI Taxonomy" id="199596"/>
    <lineage>
        <taxon>Bacteria</taxon>
        <taxon>Pseudomonadati</taxon>
        <taxon>Pseudomonadota</taxon>
        <taxon>Alphaproteobacteria</taxon>
        <taxon>Hyphomicrobiales</taxon>
        <taxon>Beijerinckiaceae</taxon>
        <taxon>Methylocella</taxon>
    </lineage>
</organism>
<gene>
    <name evidence="2" type="ORF">CR492_16435</name>
</gene>
<proteinExistence type="predicted"/>
<sequence length="113" mass="11939">MATLVRTFAFAIIAAFAVGSARATEVPPPFALKSISVELPTSDRTFPYGPGVAVMDANCLICHSAGMVLNQPALSKTAWDGIVHKMVKVYKAPIEEADIATIVDYLTATKGAK</sequence>
<dbReference type="Proteomes" id="UP000236286">
    <property type="component" value="Unassembled WGS sequence"/>
</dbReference>
<evidence type="ECO:0000313" key="3">
    <source>
        <dbReference type="Proteomes" id="UP000236286"/>
    </source>
</evidence>
<dbReference type="OrthoDB" id="9789237at2"/>
<dbReference type="GO" id="GO:0020037">
    <property type="term" value="F:heme binding"/>
    <property type="evidence" value="ECO:0007669"/>
    <property type="project" value="InterPro"/>
</dbReference>
<reference evidence="2 3" key="1">
    <citation type="submission" date="2017-10" db="EMBL/GenBank/DDBJ databases">
        <title>Genome announcement of Methylocella silvestris TVC from permafrost.</title>
        <authorList>
            <person name="Wang J."/>
            <person name="Geng K."/>
            <person name="Ul-Haque F."/>
            <person name="Crombie A.T."/>
            <person name="Street L.E."/>
            <person name="Wookey P.A."/>
            <person name="Murrell J.C."/>
            <person name="Pratscher J."/>
        </authorList>
    </citation>
    <scope>NUCLEOTIDE SEQUENCE [LARGE SCALE GENOMIC DNA]</scope>
    <source>
        <strain evidence="2 3">TVC</strain>
    </source>
</reference>
<dbReference type="GO" id="GO:0009055">
    <property type="term" value="F:electron transfer activity"/>
    <property type="evidence" value="ECO:0007669"/>
    <property type="project" value="InterPro"/>
</dbReference>
<accession>A0A2J7TDT0</accession>
<keyword evidence="1" id="KW-0732">Signal</keyword>
<dbReference type="EMBL" id="PDZR01000022">
    <property type="protein sequence ID" value="PNG24935.1"/>
    <property type="molecule type" value="Genomic_DNA"/>
</dbReference>
<name>A0A2J7TDT0_METSI</name>
<dbReference type="InterPro" id="IPR036909">
    <property type="entry name" value="Cyt_c-like_dom_sf"/>
</dbReference>
<protein>
    <submittedName>
        <fullName evidence="2">Sulfite:cytochrome C oxidoreductase subunit b</fullName>
    </submittedName>
</protein>
<dbReference type="Gene3D" id="1.10.760.10">
    <property type="entry name" value="Cytochrome c-like domain"/>
    <property type="match status" value="1"/>
</dbReference>
<dbReference type="RefSeq" id="WP_102844817.1">
    <property type="nucleotide sequence ID" value="NZ_PDZR01000022.1"/>
</dbReference>
<dbReference type="AlphaFoldDB" id="A0A2J7TDT0"/>
<comment type="caution">
    <text evidence="2">The sequence shown here is derived from an EMBL/GenBank/DDBJ whole genome shotgun (WGS) entry which is preliminary data.</text>
</comment>
<dbReference type="SUPFAM" id="SSF46626">
    <property type="entry name" value="Cytochrome c"/>
    <property type="match status" value="1"/>
</dbReference>
<feature type="chain" id="PRO_5014382838" evidence="1">
    <location>
        <begin position="24"/>
        <end position="113"/>
    </location>
</feature>
<feature type="signal peptide" evidence="1">
    <location>
        <begin position="1"/>
        <end position="23"/>
    </location>
</feature>